<evidence type="ECO:0000313" key="2">
    <source>
        <dbReference type="EMBL" id="CDG83167.1"/>
    </source>
</evidence>
<dbReference type="EMBL" id="HG322949">
    <property type="protein sequence ID" value="CDG83167.1"/>
    <property type="molecule type" value="Genomic_DNA"/>
</dbReference>
<evidence type="ECO:0000313" key="3">
    <source>
        <dbReference type="Proteomes" id="UP000027604"/>
    </source>
</evidence>
<sequence length="146" mass="16667">MQEKFQQLRADEAADPVKNGRPNIFENESRDKHANQSVNIGGSGNTKTLRNGLNKPNKKTGLHTQMSHAWIADAVQQEKLTSEGRKIKRLILEYEMNAIDNKNQKAPYKRWISLVTGRQLQKHKKSGGANHEIQIIMNMPDNIIRK</sequence>
<dbReference type="STRING" id="1349767.GJA_2536"/>
<reference evidence="2 3" key="1">
    <citation type="journal article" date="2015" name="Genome Announc.">
        <title>Genome Sequence of Mushroom Soft-Rot Pathogen Janthinobacterium agaricidamnosum.</title>
        <authorList>
            <person name="Graupner K."/>
            <person name="Lackner G."/>
            <person name="Hertweck C."/>
        </authorList>
    </citation>
    <scope>NUCLEOTIDE SEQUENCE [LARGE SCALE GENOMIC DNA]</scope>
    <source>
        <strain evidence="3">NBRC 102515 / DSM 9628</strain>
    </source>
</reference>
<feature type="compositionally biased region" description="Polar residues" evidence="1">
    <location>
        <begin position="35"/>
        <end position="51"/>
    </location>
</feature>
<proteinExistence type="predicted"/>
<dbReference type="HOGENOM" id="CLU_1990845_0_0_4"/>
<keyword evidence="3" id="KW-1185">Reference proteome</keyword>
<organism evidence="2 3">
    <name type="scientific">Janthinobacterium agaricidamnosum NBRC 102515 = DSM 9628</name>
    <dbReference type="NCBI Taxonomy" id="1349767"/>
    <lineage>
        <taxon>Bacteria</taxon>
        <taxon>Pseudomonadati</taxon>
        <taxon>Pseudomonadota</taxon>
        <taxon>Betaproteobacteria</taxon>
        <taxon>Burkholderiales</taxon>
        <taxon>Oxalobacteraceae</taxon>
        <taxon>Janthinobacterium</taxon>
    </lineage>
</organism>
<evidence type="ECO:0000256" key="1">
    <source>
        <dbReference type="SAM" id="MobiDB-lite"/>
    </source>
</evidence>
<name>W0V7C3_9BURK</name>
<dbReference type="KEGG" id="jag:GJA_2536"/>
<protein>
    <submittedName>
        <fullName evidence="2">Conserved hypothethical domain protein</fullName>
    </submittedName>
</protein>
<accession>W0V7C3</accession>
<dbReference type="Proteomes" id="UP000027604">
    <property type="component" value="Chromosome I"/>
</dbReference>
<dbReference type="AlphaFoldDB" id="W0V7C3"/>
<feature type="region of interest" description="Disordered" evidence="1">
    <location>
        <begin position="1"/>
        <end position="60"/>
    </location>
</feature>
<gene>
    <name evidence="2" type="ORF">GJA_2536</name>
</gene>